<name>A0ABT4GLG7_9BACL</name>
<dbReference type="EMBL" id="JAMDMX010000123">
    <property type="protein sequence ID" value="MCY9697054.1"/>
    <property type="molecule type" value="Genomic_DNA"/>
</dbReference>
<evidence type="ECO:0000313" key="4">
    <source>
        <dbReference type="Proteomes" id="UP001527099"/>
    </source>
</evidence>
<feature type="transmembrane region" description="Helical" evidence="2">
    <location>
        <begin position="165"/>
        <end position="184"/>
    </location>
</feature>
<feature type="transmembrane region" description="Helical" evidence="2">
    <location>
        <begin position="297"/>
        <end position="317"/>
    </location>
</feature>
<evidence type="ECO:0008006" key="5">
    <source>
        <dbReference type="Google" id="ProtNLM"/>
    </source>
</evidence>
<reference evidence="3 4" key="1">
    <citation type="submission" date="2022-05" db="EMBL/GenBank/DDBJ databases">
        <title>Genome Sequencing of Bee-Associated Microbes.</title>
        <authorList>
            <person name="Dunlap C."/>
        </authorList>
    </citation>
    <scope>NUCLEOTIDE SEQUENCE [LARGE SCALE GENOMIC DNA]</scope>
    <source>
        <strain evidence="3 4">NRRL B-14421</strain>
    </source>
</reference>
<keyword evidence="2" id="KW-0472">Membrane</keyword>
<protein>
    <recommendedName>
        <fullName evidence="5">Multi-TM2 domain-containing protein</fullName>
    </recommendedName>
</protein>
<feature type="transmembrane region" description="Helical" evidence="2">
    <location>
        <begin position="140"/>
        <end position="159"/>
    </location>
</feature>
<proteinExistence type="predicted"/>
<evidence type="ECO:0000256" key="1">
    <source>
        <dbReference type="SAM" id="MobiDB-lite"/>
    </source>
</evidence>
<keyword evidence="2" id="KW-0812">Transmembrane</keyword>
<dbReference type="RefSeq" id="WP_064743474.1">
    <property type="nucleotide sequence ID" value="NZ_JAMDMW010000065.1"/>
</dbReference>
<feature type="transmembrane region" description="Helical" evidence="2">
    <location>
        <begin position="217"/>
        <end position="235"/>
    </location>
</feature>
<gene>
    <name evidence="3" type="ORF">M5X19_29925</name>
</gene>
<organism evidence="3 4">
    <name type="scientific">Paenibacillus alginolyticus</name>
    <dbReference type="NCBI Taxonomy" id="59839"/>
    <lineage>
        <taxon>Bacteria</taxon>
        <taxon>Bacillati</taxon>
        <taxon>Bacillota</taxon>
        <taxon>Bacilli</taxon>
        <taxon>Bacillales</taxon>
        <taxon>Paenibacillaceae</taxon>
        <taxon>Paenibacillus</taxon>
    </lineage>
</organism>
<evidence type="ECO:0000313" key="3">
    <source>
        <dbReference type="EMBL" id="MCY9697054.1"/>
    </source>
</evidence>
<dbReference type="Proteomes" id="UP001527099">
    <property type="component" value="Unassembled WGS sequence"/>
</dbReference>
<sequence>MPNKSSLVAFLLSFLPGAGHLYMNRLFRGVLYGGGVFGSLFLFFMGVAIFHAPKDFLILLALLAALIWFVNMIDMIIFLLRSQPYRLPGSYGSEQQEQASWDANPYSTRMASQQEKTKIMLLSFIPGLGHYQLGLMHRGLTAMVSFFGVAILVFFVTIMTHNEGFAAFLLALPVLWFYTMFDALKQQGNKQAGLELVDRSIFEDFHFGDDYGRKNRTLATIIAIFPGAAHLYLSMTKRGVQLMAIFLFSIYILDVLRLSLFLFLIPILWFFSFFDALQSITKYENGTLIDKPIIENWTAYSRPIGMVLILLGSYYVLKDVVVQFMYQILPSARNYMYLITNFSQTLIVALLLIGGGVRLLMNRKQHVSTFSTFTDDVHSSSHRSNPMPQQFLEIDEKKNP</sequence>
<feature type="transmembrane region" description="Helical" evidence="2">
    <location>
        <begin position="6"/>
        <end position="23"/>
    </location>
</feature>
<evidence type="ECO:0000256" key="2">
    <source>
        <dbReference type="SAM" id="Phobius"/>
    </source>
</evidence>
<feature type="transmembrane region" description="Helical" evidence="2">
    <location>
        <begin position="56"/>
        <end position="80"/>
    </location>
</feature>
<feature type="transmembrane region" description="Helical" evidence="2">
    <location>
        <begin position="30"/>
        <end position="50"/>
    </location>
</feature>
<feature type="transmembrane region" description="Helical" evidence="2">
    <location>
        <begin position="255"/>
        <end position="277"/>
    </location>
</feature>
<accession>A0ABT4GLG7</accession>
<comment type="caution">
    <text evidence="3">The sequence shown here is derived from an EMBL/GenBank/DDBJ whole genome shotgun (WGS) entry which is preliminary data.</text>
</comment>
<feature type="transmembrane region" description="Helical" evidence="2">
    <location>
        <begin position="337"/>
        <end position="361"/>
    </location>
</feature>
<feature type="region of interest" description="Disordered" evidence="1">
    <location>
        <begin position="376"/>
        <end position="400"/>
    </location>
</feature>
<keyword evidence="2" id="KW-1133">Transmembrane helix</keyword>
<keyword evidence="4" id="KW-1185">Reference proteome</keyword>